<reference evidence="1" key="1">
    <citation type="submission" date="2018-05" db="EMBL/GenBank/DDBJ databases">
        <authorList>
            <person name="Lanie J.A."/>
            <person name="Ng W.-L."/>
            <person name="Kazmierczak K.M."/>
            <person name="Andrzejewski T.M."/>
            <person name="Davidsen T.M."/>
            <person name="Wayne K.J."/>
            <person name="Tettelin H."/>
            <person name="Glass J.I."/>
            <person name="Rusch D."/>
            <person name="Podicherti R."/>
            <person name="Tsui H.-C.T."/>
            <person name="Winkler M.E."/>
        </authorList>
    </citation>
    <scope>NUCLEOTIDE SEQUENCE</scope>
</reference>
<accession>A0A382JTF6</accession>
<organism evidence="1">
    <name type="scientific">marine metagenome</name>
    <dbReference type="NCBI Taxonomy" id="408172"/>
    <lineage>
        <taxon>unclassified sequences</taxon>
        <taxon>metagenomes</taxon>
        <taxon>ecological metagenomes</taxon>
    </lineage>
</organism>
<gene>
    <name evidence="1" type="ORF">METZ01_LOCUS267890</name>
</gene>
<evidence type="ECO:0000313" key="1">
    <source>
        <dbReference type="EMBL" id="SVC15036.1"/>
    </source>
</evidence>
<name>A0A382JTF6_9ZZZZ</name>
<dbReference type="EMBL" id="UINC01076149">
    <property type="protein sequence ID" value="SVC15036.1"/>
    <property type="molecule type" value="Genomic_DNA"/>
</dbReference>
<protein>
    <submittedName>
        <fullName evidence="1">Uncharacterized protein</fullName>
    </submittedName>
</protein>
<sequence>MICFVVIVVNLCAILYLRGSVGHGFLSPYLALLRLAREDNTIRPFYIETNVT</sequence>
<proteinExistence type="predicted"/>
<dbReference type="AlphaFoldDB" id="A0A382JTF6"/>